<dbReference type="EMBL" id="MEUB01000027">
    <property type="protein sequence ID" value="OGC22655.1"/>
    <property type="molecule type" value="Genomic_DNA"/>
</dbReference>
<evidence type="ECO:0000313" key="1">
    <source>
        <dbReference type="EMBL" id="OGC22655.1"/>
    </source>
</evidence>
<evidence type="ECO:0000313" key="2">
    <source>
        <dbReference type="Proteomes" id="UP000178417"/>
    </source>
</evidence>
<name>A0A1F4SQE7_UNCSA</name>
<comment type="caution">
    <text evidence="1">The sequence shown here is derived from an EMBL/GenBank/DDBJ whole genome shotgun (WGS) entry which is preliminary data.</text>
</comment>
<accession>A0A1F4SQE7</accession>
<dbReference type="Proteomes" id="UP000178417">
    <property type="component" value="Unassembled WGS sequence"/>
</dbReference>
<sequence length="1099" mass="120886">MVEISAVNNNSNKCQEVPLELNLQQRKDVSQAISEIFALDDLRTEILDLNSEFDSVLDPKSQLRDELGAFVYSHFASTAPSQTISSSYFDKAGIDRNTRTALTRAGIITRKGNEYQLNFDPIFKNFSLVSISINGRVLNNEDKQELWNKLIQALSDKVMTYLESRFELRGTVLRDIFGTLGASFANKSSQDAVFSVLQREGYVKKIKLTSKDGAPSTEYVINAVIFFIIQADRNSFDSLDFGNVLTNVEDKRKLFDILNSAYKKEENISRMKNNLPIAFEYTSVLDSLYSDPRKAWIIELRERAVYGGDKYLDQEALLQKAAQQLSINTIAIKQAAMSSSLNVLSYAATSLREKRNKLAEDNDLLSLLRQFSGADERIKLDCLRQNADQTIQTGGLPAEPLTPEKTRELLVEALQNKVITSSAVTPSKNSRLSRLLSFSTFRGARVGVFAEYFSIDSTDDSKYVDAGQVMLPFSLQWSRMNQSGAQINSNFYGAVTTPKDFLNIEEFNPVQGPFRLGFFRENVQAKANGGTAYRAFNFEYGYLGESNGSAVRAGFLGNIASDSSFALDWEAKATGVFGQENLKPSGNLELALNGRVTTDRFNATLEGHLVGGTLPYNINNSLFASYGDQPVTLYSSNDWLPTASGRLEARADCDVFEIGDNNADWLALSLYGRGTIDYAYQPQQDSSIRAQAILGPIINLKFMNFTIHPYAGFGYQIDGDGDHGMMSEFGIGLTPSMIKKRNFDAGILNPNAGRLLRDIGRQTPLGIDHMERLVPGQEVGSLNDSAAISGSKLGNFDRTGKLSALPFNNTRTPMEALVAAYEQANVSPNANKNIVEIGDVASLEWTVEWAADASDEEKRELLADKISERSGDVDRDIQALISRRRWIQETQGTIAKPNEWSQLATELLLGLKVLYDRNGTVLLGDLNAEDLQLELDGKMIGSNGIHLTRNILTSLLKAVNTGGDTQLTGEIEGLISNMTSVNAETVDLIMFCAARQSGINIESLPELPTLNALKGILSETTQGFLSGTLSAILVVPIPVQVSPATQSPPIVAEAPAAVQLDPPIKAAPVATEEPIEIPLPPSDVEMQILEDFISPRRDR</sequence>
<proteinExistence type="predicted"/>
<dbReference type="AlphaFoldDB" id="A0A1F4SQE7"/>
<gene>
    <name evidence="1" type="ORF">A2310_07840</name>
</gene>
<organism evidence="1 2">
    <name type="scientific">candidate division WOR-1 bacterium RIFOXYB2_FULL_37_13</name>
    <dbReference type="NCBI Taxonomy" id="1802579"/>
    <lineage>
        <taxon>Bacteria</taxon>
        <taxon>Bacillati</taxon>
        <taxon>Saganbacteria</taxon>
    </lineage>
</organism>
<reference evidence="1 2" key="1">
    <citation type="journal article" date="2016" name="Nat. Commun.">
        <title>Thousands of microbial genomes shed light on interconnected biogeochemical processes in an aquifer system.</title>
        <authorList>
            <person name="Anantharaman K."/>
            <person name="Brown C.T."/>
            <person name="Hug L.A."/>
            <person name="Sharon I."/>
            <person name="Castelle C.J."/>
            <person name="Probst A.J."/>
            <person name="Thomas B.C."/>
            <person name="Singh A."/>
            <person name="Wilkins M.J."/>
            <person name="Karaoz U."/>
            <person name="Brodie E.L."/>
            <person name="Williams K.H."/>
            <person name="Hubbard S.S."/>
            <person name="Banfield J.F."/>
        </authorList>
    </citation>
    <scope>NUCLEOTIDE SEQUENCE [LARGE SCALE GENOMIC DNA]</scope>
</reference>
<protein>
    <submittedName>
        <fullName evidence="1">Uncharacterized protein</fullName>
    </submittedName>
</protein>
<dbReference type="STRING" id="1802579.A2310_07840"/>